<organism evidence="2">
    <name type="scientific">marine sediment metagenome</name>
    <dbReference type="NCBI Taxonomy" id="412755"/>
    <lineage>
        <taxon>unclassified sequences</taxon>
        <taxon>metagenomes</taxon>
        <taxon>ecological metagenomes</taxon>
    </lineage>
</organism>
<dbReference type="AlphaFoldDB" id="A0A0F9LJB3"/>
<dbReference type="PANTHER" id="PTHR34846:SF5">
    <property type="entry name" value="CARBOXYMUCONOLACTONE DECARBOXYLASE-LIKE DOMAIN-CONTAINING PROTEIN"/>
    <property type="match status" value="1"/>
</dbReference>
<reference evidence="2" key="1">
    <citation type="journal article" date="2015" name="Nature">
        <title>Complex archaea that bridge the gap between prokaryotes and eukaryotes.</title>
        <authorList>
            <person name="Spang A."/>
            <person name="Saw J.H."/>
            <person name="Jorgensen S.L."/>
            <person name="Zaremba-Niedzwiedzka K."/>
            <person name="Martijn J."/>
            <person name="Lind A.E."/>
            <person name="van Eijk R."/>
            <person name="Schleper C."/>
            <person name="Guy L."/>
            <person name="Ettema T.J."/>
        </authorList>
    </citation>
    <scope>NUCLEOTIDE SEQUENCE</scope>
</reference>
<gene>
    <name evidence="2" type="ORF">LCGC14_1191310</name>
</gene>
<proteinExistence type="predicted"/>
<dbReference type="InterPro" id="IPR003779">
    <property type="entry name" value="CMD-like"/>
</dbReference>
<comment type="caution">
    <text evidence="2">The sequence shown here is derived from an EMBL/GenBank/DDBJ whole genome shotgun (WGS) entry which is preliminary data.</text>
</comment>
<dbReference type="GO" id="GO:0051920">
    <property type="term" value="F:peroxiredoxin activity"/>
    <property type="evidence" value="ECO:0007669"/>
    <property type="project" value="InterPro"/>
</dbReference>
<dbReference type="InterPro" id="IPR029032">
    <property type="entry name" value="AhpD-like"/>
</dbReference>
<evidence type="ECO:0000313" key="2">
    <source>
        <dbReference type="EMBL" id="KKM95129.1"/>
    </source>
</evidence>
<name>A0A0F9LJB3_9ZZZZ</name>
<dbReference type="Gene3D" id="1.20.1290.10">
    <property type="entry name" value="AhpD-like"/>
    <property type="match status" value="1"/>
</dbReference>
<dbReference type="Pfam" id="PF02627">
    <property type="entry name" value="CMD"/>
    <property type="match status" value="1"/>
</dbReference>
<dbReference type="PANTHER" id="PTHR34846">
    <property type="entry name" value="4-CARBOXYMUCONOLACTONE DECARBOXYLASE FAMILY PROTEIN (AFU_ORTHOLOGUE AFUA_6G11590)"/>
    <property type="match status" value="1"/>
</dbReference>
<accession>A0A0F9LJB3</accession>
<sequence>MNEENKKDRVERNLNNDGLLRFGSSRVSPLNELEYVQGLISSRQAVNHIKFDEKGDDQSEWNDAVLNIIKELKGSPSFYMNPISQYLKLAEKGLDLNSINLEDFEEPIKDFIKQREYIFNLRATLMRHKDLFLRWGLFANQVFVHSDIPPREKEIIILRIAWLSQSEYEWEHHVAGAKQAKLFSDEVIKRIKQGPEAEGWDFFDASLVRAVDELYAKNCMSDSTWKILSERYKTNQLIEILFIVGYYNLLALTMNSLGAQVEGMYKTNQE</sequence>
<dbReference type="EMBL" id="LAZR01006050">
    <property type="protein sequence ID" value="KKM95129.1"/>
    <property type="molecule type" value="Genomic_DNA"/>
</dbReference>
<feature type="domain" description="Carboxymuconolactone decarboxylase-like" evidence="1">
    <location>
        <begin position="132"/>
        <end position="200"/>
    </location>
</feature>
<evidence type="ECO:0000259" key="1">
    <source>
        <dbReference type="Pfam" id="PF02627"/>
    </source>
</evidence>
<dbReference type="SUPFAM" id="SSF69118">
    <property type="entry name" value="AhpD-like"/>
    <property type="match status" value="1"/>
</dbReference>
<protein>
    <recommendedName>
        <fullName evidence="1">Carboxymuconolactone decarboxylase-like domain-containing protein</fullName>
    </recommendedName>
</protein>